<keyword evidence="1" id="KW-0472">Membrane</keyword>
<name>A0A0R1Y3D3_9LACO</name>
<dbReference type="STRING" id="1423734.FC83_GL000983"/>
<proteinExistence type="predicted"/>
<dbReference type="Proteomes" id="UP000051236">
    <property type="component" value="Unassembled WGS sequence"/>
</dbReference>
<dbReference type="GO" id="GO:0005886">
    <property type="term" value="C:plasma membrane"/>
    <property type="evidence" value="ECO:0007669"/>
    <property type="project" value="TreeGrafter"/>
</dbReference>
<dbReference type="PATRIC" id="fig|1423734.3.peg.997"/>
<dbReference type="Pfam" id="PF03613">
    <property type="entry name" value="EIID-AGA"/>
    <property type="match status" value="1"/>
</dbReference>
<accession>A0A0R1Y3D3</accession>
<feature type="transmembrane region" description="Helical" evidence="1">
    <location>
        <begin position="118"/>
        <end position="137"/>
    </location>
</feature>
<feature type="transmembrane region" description="Helical" evidence="1">
    <location>
        <begin position="144"/>
        <end position="162"/>
    </location>
</feature>
<dbReference type="PANTHER" id="PTHR32502">
    <property type="entry name" value="N-ACETYLGALACTOSAMINE PERMEASE II COMPONENT-RELATED"/>
    <property type="match status" value="1"/>
</dbReference>
<feature type="transmembrane region" description="Helical" evidence="1">
    <location>
        <begin position="254"/>
        <end position="272"/>
    </location>
</feature>
<evidence type="ECO:0000313" key="3">
    <source>
        <dbReference type="Proteomes" id="UP000051236"/>
    </source>
</evidence>
<sequence>MSDQIQKQNNPDITKKDLRRAGVRYNFMAVNLFNYESQMGPAVAWALAPILRKIYKNDDDYQAALDNHFNYFNSTTVMSSMILGATTAMEAKDGIKSKDAVQSLKTSLMGPLAGVGDTLVWVLWPTIIGSISGYMALQGNPLGAIVWLIANIVFWFVKVKMFEVGYTSGTKLVTTLGSKMTLFTEAASIMGLSVVGALVATVVKVQTPLKFQFGKVGLALQSGVLDKIMPALLPALLTLLVYKLLDNKKWTPTRIILLVIVIALAGSFFGVFKA</sequence>
<dbReference type="EMBL" id="AZGA01000015">
    <property type="protein sequence ID" value="KRM35460.1"/>
    <property type="molecule type" value="Genomic_DNA"/>
</dbReference>
<keyword evidence="3" id="KW-1185">Reference proteome</keyword>
<keyword evidence="1" id="KW-1133">Transmembrane helix</keyword>
<comment type="caution">
    <text evidence="2">The sequence shown here is derived from an EMBL/GenBank/DDBJ whole genome shotgun (WGS) entry which is preliminary data.</text>
</comment>
<dbReference type="RefSeq" id="WP_057002425.1">
    <property type="nucleotide sequence ID" value="NZ_AZGA01000015.1"/>
</dbReference>
<dbReference type="eggNOG" id="COG3716">
    <property type="taxonomic scope" value="Bacteria"/>
</dbReference>
<keyword evidence="1" id="KW-0812">Transmembrane</keyword>
<feature type="transmembrane region" description="Helical" evidence="1">
    <location>
        <begin position="224"/>
        <end position="242"/>
    </location>
</feature>
<gene>
    <name evidence="2" type="ORF">FC83_GL000983</name>
</gene>
<dbReference type="PANTHER" id="PTHR32502:SF26">
    <property type="entry name" value="PHOSPHOTRANSFERASE SYSTEM SUGAR-SPECIFIC EIID COMPONENT"/>
    <property type="match status" value="1"/>
</dbReference>
<organism evidence="2 3">
    <name type="scientific">Agrilactobacillus composti DSM 18527 = JCM 14202</name>
    <dbReference type="NCBI Taxonomy" id="1423734"/>
    <lineage>
        <taxon>Bacteria</taxon>
        <taxon>Bacillati</taxon>
        <taxon>Bacillota</taxon>
        <taxon>Bacilli</taxon>
        <taxon>Lactobacillales</taxon>
        <taxon>Lactobacillaceae</taxon>
        <taxon>Agrilactobacillus</taxon>
    </lineage>
</organism>
<dbReference type="AlphaFoldDB" id="A0A0R1Y3D3"/>
<dbReference type="InterPro" id="IPR050303">
    <property type="entry name" value="GatZ_KbaZ_carbometab"/>
</dbReference>
<evidence type="ECO:0000313" key="2">
    <source>
        <dbReference type="EMBL" id="KRM35460.1"/>
    </source>
</evidence>
<dbReference type="InterPro" id="IPR004704">
    <property type="entry name" value="PTS_IID_man"/>
</dbReference>
<dbReference type="GO" id="GO:0009401">
    <property type="term" value="P:phosphoenolpyruvate-dependent sugar phosphotransferase system"/>
    <property type="evidence" value="ECO:0007669"/>
    <property type="project" value="InterPro"/>
</dbReference>
<evidence type="ECO:0000256" key="1">
    <source>
        <dbReference type="SAM" id="Phobius"/>
    </source>
</evidence>
<reference evidence="2 3" key="1">
    <citation type="journal article" date="2015" name="Genome Announc.">
        <title>Expanding the biotechnology potential of lactobacilli through comparative genomics of 213 strains and associated genera.</title>
        <authorList>
            <person name="Sun Z."/>
            <person name="Harris H.M."/>
            <person name="McCann A."/>
            <person name="Guo C."/>
            <person name="Argimon S."/>
            <person name="Zhang W."/>
            <person name="Yang X."/>
            <person name="Jeffery I.B."/>
            <person name="Cooney J.C."/>
            <person name="Kagawa T.F."/>
            <person name="Liu W."/>
            <person name="Song Y."/>
            <person name="Salvetti E."/>
            <person name="Wrobel A."/>
            <person name="Rasinkangas P."/>
            <person name="Parkhill J."/>
            <person name="Rea M.C."/>
            <person name="O'Sullivan O."/>
            <person name="Ritari J."/>
            <person name="Douillard F.P."/>
            <person name="Paul Ross R."/>
            <person name="Yang R."/>
            <person name="Briner A.E."/>
            <person name="Felis G.E."/>
            <person name="de Vos W.M."/>
            <person name="Barrangou R."/>
            <person name="Klaenhammer T.R."/>
            <person name="Caufield P.W."/>
            <person name="Cui Y."/>
            <person name="Zhang H."/>
            <person name="O'Toole P.W."/>
        </authorList>
    </citation>
    <scope>NUCLEOTIDE SEQUENCE [LARGE SCALE GENOMIC DNA]</scope>
    <source>
        <strain evidence="2 3">DSM 18527</strain>
    </source>
</reference>
<protein>
    <submittedName>
        <fullName evidence="2">PTS family mannose fructose sorbose porter component IID</fullName>
    </submittedName>
</protein>
<feature type="transmembrane region" description="Helical" evidence="1">
    <location>
        <begin position="182"/>
        <end position="203"/>
    </location>
</feature>
<dbReference type="PROSITE" id="PS51108">
    <property type="entry name" value="PTS_EIID"/>
    <property type="match status" value="1"/>
</dbReference>